<keyword evidence="3" id="KW-1185">Reference proteome</keyword>
<dbReference type="Proteomes" id="UP000597459">
    <property type="component" value="Unassembled WGS sequence"/>
</dbReference>
<comment type="caution">
    <text evidence="2">The sequence shown here is derived from an EMBL/GenBank/DDBJ whole genome shotgun (WGS) entry which is preliminary data.</text>
</comment>
<evidence type="ECO:0000256" key="1">
    <source>
        <dbReference type="SAM" id="SignalP"/>
    </source>
</evidence>
<name>A0A967BB25_9PROT</name>
<gene>
    <name evidence="2" type="ORF">GOB87_16075</name>
</gene>
<sequence>MTLFPSISLRACLVAGGVMMCGVGTPLYAQTPVPADTEGSAEDLAPILSRPLFEPDRRAKGVTHGEEGAFHLVGISGHAGAWRAIFRPEKGDGRSRILSEGEKTEGWTITSIAPSGVTLAQNGNTKHVAPVFSKYEPPPVSEKQRIDSVHIMSHKRVDPHLAW</sequence>
<feature type="signal peptide" evidence="1">
    <location>
        <begin position="1"/>
        <end position="29"/>
    </location>
</feature>
<evidence type="ECO:0000313" key="2">
    <source>
        <dbReference type="EMBL" id="NHO55421.1"/>
    </source>
</evidence>
<feature type="chain" id="PRO_5037030208" evidence="1">
    <location>
        <begin position="30"/>
        <end position="163"/>
    </location>
</feature>
<reference evidence="2" key="1">
    <citation type="submission" date="2019-11" db="EMBL/GenBank/DDBJ databases">
        <title>Description of new Acetobacter species.</title>
        <authorList>
            <person name="Cleenwerck I."/>
            <person name="Sombolestani A.S."/>
        </authorList>
    </citation>
    <scope>NUCLEOTIDE SEQUENCE</scope>
    <source>
        <strain evidence="2">LMG 1626</strain>
    </source>
</reference>
<organism evidence="2 3">
    <name type="scientific">Acetobacter estunensis</name>
    <dbReference type="NCBI Taxonomy" id="104097"/>
    <lineage>
        <taxon>Bacteria</taxon>
        <taxon>Pseudomonadati</taxon>
        <taxon>Pseudomonadota</taxon>
        <taxon>Alphaproteobacteria</taxon>
        <taxon>Acetobacterales</taxon>
        <taxon>Acetobacteraceae</taxon>
        <taxon>Acetobacter</taxon>
    </lineage>
</organism>
<protein>
    <submittedName>
        <fullName evidence="2">Uncharacterized protein</fullName>
    </submittedName>
</protein>
<proteinExistence type="predicted"/>
<dbReference type="AlphaFoldDB" id="A0A967BB25"/>
<evidence type="ECO:0000313" key="3">
    <source>
        <dbReference type="Proteomes" id="UP000597459"/>
    </source>
</evidence>
<dbReference type="EMBL" id="WOTH01000081">
    <property type="protein sequence ID" value="NHO55421.1"/>
    <property type="molecule type" value="Genomic_DNA"/>
</dbReference>
<keyword evidence="1" id="KW-0732">Signal</keyword>
<dbReference type="RefSeq" id="WP_166319114.1">
    <property type="nucleotide sequence ID" value="NZ_WOTH01000081.1"/>
</dbReference>
<accession>A0A967BB25</accession>